<feature type="region of interest" description="Disordered" evidence="3">
    <location>
        <begin position="1"/>
        <end position="22"/>
    </location>
</feature>
<reference evidence="6" key="1">
    <citation type="submission" date="2011-07" db="EMBL/GenBank/DDBJ databases">
        <authorList>
            <consortium name="Caenorhabditis brenneri Sequencing and Analysis Consortium"/>
            <person name="Wilson R.K."/>
        </authorList>
    </citation>
    <scope>NUCLEOTIDE SEQUENCE [LARGE SCALE GENOMIC DNA]</scope>
    <source>
        <strain evidence="6">PB2801</strain>
    </source>
</reference>
<feature type="region of interest" description="Disordered" evidence="3">
    <location>
        <begin position="282"/>
        <end position="304"/>
    </location>
</feature>
<sequence length="809" mass="92515">MEDEELDRLLNRTNPNLPSASRCQNLFGTQSPNPADNIANMVTSPTDQPMHPTLLDPNQLDDDLLRDHEMEEPVDEWSRQQLEQVRQQEDDEVIEKTMTAIKLETKLPDSRVAKLLSGLKKLLNKKEILIQEKEFDVRRCRKQQIVDENEIRILQLRAERAREMAEDRAEDSSQKSSIRMEADATMRRMLEEESQKTAILKNRIRQMEGQLNDHHLLRLKCEHLSAQNEEFKQELKFQKANYESNTYARKGQNFSRNEHNNDMAFQTTERSCTSAISMHPPELRSLSSKYPSHTQNKEYREQARKYNESTEEILDETEFQQNETYSPRKNQSVNHTQRHSFIQSSDSHIDKAEQRRLESLLPEPPKFSADEKSVEIETFERAFLMKYGSLLPEHQVMLLESKHLVGKALQVCKGLPITEKHSVQSILTAIRNRLRMSESDESRRAKSRWESLSRRENQSVEDFCLLLDEIAQKAFKGCPDNQVSSMKTNKLLFDLRDEENLMCTIDAELRKTPEEDQYDMCRILATRHELQVKERQLYRTQNRNVNGEKKVDRQVANNRNSPYQAAGNNESQYPQYQATVPRRNGFPRDPSTVETPILSQQTTQGSQKMGPASGTAVQNWRGAGVTPSGNDNTGGGAGYRCSEWLQTGCHDPNCSKAPGAAKARPNIPGSCFYCKEQGHFANACPKKSGNQSTTQQNTEQNTRVAQSISKGCLSVPSKEENVEGEETPIKILKGRIGNADVDIMLDSGACISLISAKTWKQIVSKNGIEFEKNAIIPDYKPIEVFAANNQKIDLLFHAIRNSRKSGWKE</sequence>
<evidence type="ECO:0000256" key="3">
    <source>
        <dbReference type="SAM" id="MobiDB-lite"/>
    </source>
</evidence>
<dbReference type="CDD" id="cd00303">
    <property type="entry name" value="retropepsin_like"/>
    <property type="match status" value="1"/>
</dbReference>
<gene>
    <name evidence="5" type="ORF">CAEBREN_07680</name>
</gene>
<dbReference type="Gene3D" id="4.10.60.10">
    <property type="entry name" value="Zinc finger, CCHC-type"/>
    <property type="match status" value="1"/>
</dbReference>
<feature type="compositionally biased region" description="Polar residues" evidence="3">
    <location>
        <begin position="11"/>
        <end position="22"/>
    </location>
</feature>
<feature type="compositionally biased region" description="Basic and acidic residues" evidence="3">
    <location>
        <begin position="295"/>
        <end position="304"/>
    </location>
</feature>
<feature type="region of interest" description="Disordered" evidence="3">
    <location>
        <begin position="318"/>
        <end position="348"/>
    </location>
</feature>
<protein>
    <recommendedName>
        <fullName evidence="4">CCHC-type domain-containing protein</fullName>
    </recommendedName>
</protein>
<keyword evidence="6" id="KW-1185">Reference proteome</keyword>
<accession>G0PAV5</accession>
<dbReference type="SMART" id="SM00343">
    <property type="entry name" value="ZnF_C2HC"/>
    <property type="match status" value="1"/>
</dbReference>
<dbReference type="AlphaFoldDB" id="G0PAV5"/>
<keyword evidence="1" id="KW-0479">Metal-binding</keyword>
<feature type="coiled-coil region" evidence="2">
    <location>
        <begin position="190"/>
        <end position="241"/>
    </location>
</feature>
<feature type="domain" description="CCHC-type" evidence="4">
    <location>
        <begin position="671"/>
        <end position="686"/>
    </location>
</feature>
<evidence type="ECO:0000256" key="1">
    <source>
        <dbReference type="PROSITE-ProRule" id="PRU00047"/>
    </source>
</evidence>
<keyword evidence="2" id="KW-0175">Coiled coil</keyword>
<evidence type="ECO:0000259" key="4">
    <source>
        <dbReference type="PROSITE" id="PS50158"/>
    </source>
</evidence>
<dbReference type="GO" id="GO:0019899">
    <property type="term" value="F:enzyme binding"/>
    <property type="evidence" value="ECO:0007669"/>
    <property type="project" value="UniProtKB-ARBA"/>
</dbReference>
<dbReference type="InParanoid" id="G0PAV5"/>
<dbReference type="GO" id="GO:0005737">
    <property type="term" value="C:cytoplasm"/>
    <property type="evidence" value="ECO:0007669"/>
    <property type="project" value="UniProtKB-ARBA"/>
</dbReference>
<dbReference type="SUPFAM" id="SSF57756">
    <property type="entry name" value="Retrovirus zinc finger-like domains"/>
    <property type="match status" value="1"/>
</dbReference>
<evidence type="ECO:0000313" key="5">
    <source>
        <dbReference type="EMBL" id="EGT50022.1"/>
    </source>
</evidence>
<proteinExistence type="predicted"/>
<keyword evidence="1" id="KW-0862">Zinc</keyword>
<dbReference type="InterPro" id="IPR036875">
    <property type="entry name" value="Znf_CCHC_sf"/>
</dbReference>
<dbReference type="HOGENOM" id="CLU_009459_0_0_1"/>
<dbReference type="InterPro" id="IPR001878">
    <property type="entry name" value="Znf_CCHC"/>
</dbReference>
<dbReference type="GO" id="GO:0008270">
    <property type="term" value="F:zinc ion binding"/>
    <property type="evidence" value="ECO:0007669"/>
    <property type="project" value="UniProtKB-KW"/>
</dbReference>
<keyword evidence="1" id="KW-0863">Zinc-finger</keyword>
<dbReference type="EMBL" id="GL380191">
    <property type="protein sequence ID" value="EGT50022.1"/>
    <property type="molecule type" value="Genomic_DNA"/>
</dbReference>
<dbReference type="OrthoDB" id="5868821at2759"/>
<evidence type="ECO:0000313" key="6">
    <source>
        <dbReference type="Proteomes" id="UP000008068"/>
    </source>
</evidence>
<name>G0PAV5_CAEBE</name>
<organism evidence="6">
    <name type="scientific">Caenorhabditis brenneri</name>
    <name type="common">Nematode worm</name>
    <dbReference type="NCBI Taxonomy" id="135651"/>
    <lineage>
        <taxon>Eukaryota</taxon>
        <taxon>Metazoa</taxon>
        <taxon>Ecdysozoa</taxon>
        <taxon>Nematoda</taxon>
        <taxon>Chromadorea</taxon>
        <taxon>Rhabditida</taxon>
        <taxon>Rhabditina</taxon>
        <taxon>Rhabditomorpha</taxon>
        <taxon>Rhabditoidea</taxon>
        <taxon>Rhabditidae</taxon>
        <taxon>Peloderinae</taxon>
        <taxon>Caenorhabditis</taxon>
    </lineage>
</organism>
<dbReference type="STRING" id="135651.G0PAV5"/>
<feature type="compositionally biased region" description="Polar residues" evidence="3">
    <location>
        <begin position="319"/>
        <end position="346"/>
    </location>
</feature>
<feature type="compositionally biased region" description="Polar residues" evidence="3">
    <location>
        <begin position="285"/>
        <end position="294"/>
    </location>
</feature>
<dbReference type="Proteomes" id="UP000008068">
    <property type="component" value="Unassembled WGS sequence"/>
</dbReference>
<evidence type="ECO:0000256" key="2">
    <source>
        <dbReference type="SAM" id="Coils"/>
    </source>
</evidence>
<dbReference type="GO" id="GO:0003676">
    <property type="term" value="F:nucleic acid binding"/>
    <property type="evidence" value="ECO:0007669"/>
    <property type="project" value="InterPro"/>
</dbReference>
<dbReference type="PROSITE" id="PS50158">
    <property type="entry name" value="ZF_CCHC"/>
    <property type="match status" value="1"/>
</dbReference>